<evidence type="ECO:0000259" key="7">
    <source>
        <dbReference type="PROSITE" id="PS00028"/>
    </source>
</evidence>
<dbReference type="EMBL" id="JAWIZZ010000047">
    <property type="protein sequence ID" value="KAK5779381.1"/>
    <property type="molecule type" value="Genomic_DNA"/>
</dbReference>
<dbReference type="GO" id="GO:0005681">
    <property type="term" value="C:spliceosomal complex"/>
    <property type="evidence" value="ECO:0007669"/>
    <property type="project" value="InterPro"/>
</dbReference>
<dbReference type="InterPro" id="IPR024598">
    <property type="entry name" value="SF3a60/Prp9_C"/>
</dbReference>
<evidence type="ECO:0000256" key="3">
    <source>
        <dbReference type="ARBA" id="ARBA00022771"/>
    </source>
</evidence>
<dbReference type="PANTHER" id="PTHR12786:SF2">
    <property type="entry name" value="SPLICING FACTOR 3A SUBUNIT 3"/>
    <property type="match status" value="1"/>
</dbReference>
<dbReference type="Pfam" id="PF16837">
    <property type="entry name" value="SF3A3"/>
    <property type="match status" value="1"/>
</dbReference>
<dbReference type="InterPro" id="IPR003604">
    <property type="entry name" value="Matrin/U1-like-C_Znf_C2H2"/>
</dbReference>
<evidence type="ECO:0000256" key="5">
    <source>
        <dbReference type="ARBA" id="ARBA00023242"/>
    </source>
</evidence>
<evidence type="ECO:0000256" key="1">
    <source>
        <dbReference type="ARBA" id="ARBA00004123"/>
    </source>
</evidence>
<dbReference type="InterPro" id="IPR031774">
    <property type="entry name" value="SF3A3_dom"/>
</dbReference>
<dbReference type="AlphaFoldDB" id="A0AAN8A7Z4"/>
<dbReference type="Proteomes" id="UP001306508">
    <property type="component" value="Unassembled WGS sequence"/>
</dbReference>
<accession>A0AAN8A7Z4</accession>
<comment type="caution">
    <text evidence="8">The sequence shown here is derived from an EMBL/GenBank/DDBJ whole genome shotgun (WGS) entry which is preliminary data.</text>
</comment>
<comment type="subcellular location">
    <subcellularLocation>
        <location evidence="1">Nucleus</location>
    </subcellularLocation>
</comment>
<dbReference type="Pfam" id="PF16958">
    <property type="entry name" value="PRP9_N"/>
    <property type="match status" value="1"/>
</dbReference>
<dbReference type="GO" id="GO:0000398">
    <property type="term" value="P:mRNA splicing, via spliceosome"/>
    <property type="evidence" value="ECO:0007669"/>
    <property type="project" value="InterPro"/>
</dbReference>
<dbReference type="SMART" id="SM00355">
    <property type="entry name" value="ZnF_C2H2"/>
    <property type="match status" value="2"/>
</dbReference>
<dbReference type="Pfam" id="PF11931">
    <property type="entry name" value="SF3a60_Prp9_C"/>
    <property type="match status" value="1"/>
</dbReference>
<proteinExistence type="predicted"/>
<feature type="compositionally biased region" description="Basic and acidic residues" evidence="6">
    <location>
        <begin position="373"/>
        <end position="393"/>
    </location>
</feature>
<evidence type="ECO:0000256" key="2">
    <source>
        <dbReference type="ARBA" id="ARBA00022723"/>
    </source>
</evidence>
<dbReference type="SUPFAM" id="SSF57667">
    <property type="entry name" value="beta-beta-alpha zinc fingers"/>
    <property type="match status" value="1"/>
</dbReference>
<keyword evidence="2" id="KW-0479">Metal-binding</keyword>
<dbReference type="Gene3D" id="3.30.160.60">
    <property type="entry name" value="Classic Zinc Finger"/>
    <property type="match status" value="1"/>
</dbReference>
<dbReference type="Pfam" id="PF12171">
    <property type="entry name" value="zf-C2H2_jaz"/>
    <property type="match status" value="1"/>
</dbReference>
<dbReference type="PANTHER" id="PTHR12786">
    <property type="entry name" value="SPLICING FACTOR SF3A-RELATED"/>
    <property type="match status" value="1"/>
</dbReference>
<dbReference type="GO" id="GO:0003723">
    <property type="term" value="F:RNA binding"/>
    <property type="evidence" value="ECO:0007669"/>
    <property type="project" value="InterPro"/>
</dbReference>
<dbReference type="GO" id="GO:0008270">
    <property type="term" value="F:zinc ion binding"/>
    <property type="evidence" value="ECO:0007669"/>
    <property type="project" value="UniProtKB-KW"/>
</dbReference>
<dbReference type="InterPro" id="IPR036236">
    <property type="entry name" value="Znf_C2H2_sf"/>
</dbReference>
<evidence type="ECO:0000256" key="6">
    <source>
        <dbReference type="SAM" id="MobiDB-lite"/>
    </source>
</evidence>
<dbReference type="PROSITE" id="PS00028">
    <property type="entry name" value="ZINC_FINGER_C2H2_1"/>
    <property type="match status" value="1"/>
</dbReference>
<evidence type="ECO:0000313" key="8">
    <source>
        <dbReference type="EMBL" id="KAK5779381.1"/>
    </source>
</evidence>
<dbReference type="InterPro" id="IPR013087">
    <property type="entry name" value="Znf_C2H2_type"/>
</dbReference>
<keyword evidence="9" id="KW-1185">Reference proteome</keyword>
<keyword evidence="4" id="KW-0862">Zinc</keyword>
<organism evidence="8 9">
    <name type="scientific">Arxiozyma heterogenica</name>
    <dbReference type="NCBI Taxonomy" id="278026"/>
    <lineage>
        <taxon>Eukaryota</taxon>
        <taxon>Fungi</taxon>
        <taxon>Dikarya</taxon>
        <taxon>Ascomycota</taxon>
        <taxon>Saccharomycotina</taxon>
        <taxon>Saccharomycetes</taxon>
        <taxon>Saccharomycetales</taxon>
        <taxon>Saccharomycetaceae</taxon>
        <taxon>Arxiozyma</taxon>
    </lineage>
</organism>
<name>A0AAN8A7Z4_9SACH</name>
<keyword evidence="3" id="KW-0863">Zinc-finger</keyword>
<keyword evidence="5" id="KW-0539">Nucleus</keyword>
<evidence type="ECO:0000313" key="9">
    <source>
        <dbReference type="Proteomes" id="UP001306508"/>
    </source>
</evidence>
<dbReference type="InterPro" id="IPR051421">
    <property type="entry name" value="RNA_Proc_DNA_Dmg_Regulator"/>
</dbReference>
<evidence type="ECO:0000256" key="4">
    <source>
        <dbReference type="ARBA" id="ARBA00022833"/>
    </source>
</evidence>
<gene>
    <name evidence="8" type="ORF">RI543_003272</name>
</gene>
<dbReference type="InterPro" id="IPR022755">
    <property type="entry name" value="Znf_C2H2_jaz"/>
</dbReference>
<protein>
    <recommendedName>
        <fullName evidence="7">C2H2-type domain-containing protein</fullName>
    </recommendedName>
</protein>
<sequence>MALEERRALWEDLEVIENAISERFQRNPSLYYHSLPILSDLLKQNNNDYNSTQISKNVIYNVKKIKRSRKQLIAQGHEIKLFVKDRDAIIRKLETMNVVPITQSNLSIKDFKDSIISEKSFPKESLKEKQSKYSIFPKTVDQDEKRLLSLRAEDLSLNKLFSREEQYGEYFDFDAIYNEWINVIRNSDHTILDFLAMLEEKFIDKKEDTDSPNYSYLFEPLTDRKNKRYEVFIEKIVKYLEKFLYKSYPLINKATVENELAHDFEKNYISNPITHKEPFKKLLCIVCGKNFANLSVFKNHLDGKNHQKNLINRRDFYYYEFKLKRFLNVLKDTFYHTRNFTERKLAFTLDERKEELQRITEIYNAPVYGKGEKENDINDKSNDVNNKEEENKRNNTIPNGTFDMPIGPDGMPMPYWLYKLQGLDVKYTCEICGNKEFQGRRAFEKHFREPTHIYHLKCLGITASAVFKGITSISEAQSLWKRVNSSVRMGSMNSHKSVKNDSIIKLDNTNAIKMDIEVEDEDGNVMTEQVYNDLKKQGLL</sequence>
<feature type="domain" description="C2H2-type" evidence="7">
    <location>
        <begin position="284"/>
        <end position="306"/>
    </location>
</feature>
<feature type="region of interest" description="Disordered" evidence="6">
    <location>
        <begin position="373"/>
        <end position="401"/>
    </location>
</feature>
<dbReference type="SMART" id="SM00451">
    <property type="entry name" value="ZnF_U1"/>
    <property type="match status" value="1"/>
</dbReference>
<dbReference type="InterPro" id="IPR031590">
    <property type="entry name" value="PRP9_N"/>
</dbReference>
<reference evidence="9" key="1">
    <citation type="submission" date="2023-07" db="EMBL/GenBank/DDBJ databases">
        <title>A draft genome of Kazachstania heterogenica Y-27499.</title>
        <authorList>
            <person name="Donic C."/>
            <person name="Kralova J.S."/>
            <person name="Fidel L."/>
            <person name="Ben-Dor S."/>
            <person name="Jung S."/>
        </authorList>
    </citation>
    <scope>NUCLEOTIDE SEQUENCE [LARGE SCALE GENOMIC DNA]</scope>
    <source>
        <strain evidence="9">Y27499</strain>
    </source>
</reference>